<name>A0ABN1H9M4_9ACTN</name>
<dbReference type="Pfam" id="PF07504">
    <property type="entry name" value="FTP"/>
    <property type="match status" value="1"/>
</dbReference>
<evidence type="ECO:0000256" key="7">
    <source>
        <dbReference type="ARBA" id="ARBA00023049"/>
    </source>
</evidence>
<keyword evidence="3" id="KW-0479">Metal-binding</keyword>
<gene>
    <name evidence="12" type="ORF">GCM10009547_42610</name>
</gene>
<comment type="similarity">
    <text evidence="1">Belongs to the peptidase M4 family.</text>
</comment>
<evidence type="ECO:0000256" key="10">
    <source>
        <dbReference type="SAM" id="MobiDB-lite"/>
    </source>
</evidence>
<dbReference type="PRINTS" id="PR00730">
    <property type="entry name" value="THERMOLYSIN"/>
</dbReference>
<dbReference type="Pfam" id="PF02868">
    <property type="entry name" value="Peptidase_M4_C"/>
    <property type="match status" value="1"/>
</dbReference>
<evidence type="ECO:0000313" key="12">
    <source>
        <dbReference type="EMBL" id="GAA0634064.1"/>
    </source>
</evidence>
<feature type="region of interest" description="Disordered" evidence="10">
    <location>
        <begin position="273"/>
        <end position="292"/>
    </location>
</feature>
<dbReference type="Gene3D" id="1.10.390.10">
    <property type="entry name" value="Neutral Protease Domain 2"/>
    <property type="match status" value="1"/>
</dbReference>
<dbReference type="InterPro" id="IPR003961">
    <property type="entry name" value="FN3_dom"/>
</dbReference>
<dbReference type="PROSITE" id="PS50853">
    <property type="entry name" value="FN3"/>
    <property type="match status" value="1"/>
</dbReference>
<dbReference type="SUPFAM" id="SSF49265">
    <property type="entry name" value="Fibronectin type III"/>
    <property type="match status" value="1"/>
</dbReference>
<keyword evidence="4" id="KW-0732">Signal</keyword>
<protein>
    <recommendedName>
        <fullName evidence="11">Fibronectin type-III domain-containing protein</fullName>
    </recommendedName>
</protein>
<comment type="caution">
    <text evidence="12">The sequence shown here is derived from an EMBL/GenBank/DDBJ whole genome shotgun (WGS) entry which is preliminary data.</text>
</comment>
<reference evidence="12 13" key="1">
    <citation type="journal article" date="2019" name="Int. J. Syst. Evol. Microbiol.">
        <title>The Global Catalogue of Microorganisms (GCM) 10K type strain sequencing project: providing services to taxonomists for standard genome sequencing and annotation.</title>
        <authorList>
            <consortium name="The Broad Institute Genomics Platform"/>
            <consortium name="The Broad Institute Genome Sequencing Center for Infectious Disease"/>
            <person name="Wu L."/>
            <person name="Ma J."/>
        </authorList>
    </citation>
    <scope>NUCLEOTIDE SEQUENCE [LARGE SCALE GENOMIC DNA]</scope>
    <source>
        <strain evidence="12 13">JCM 10671</strain>
    </source>
</reference>
<dbReference type="InterPro" id="IPR036116">
    <property type="entry name" value="FN3_sf"/>
</dbReference>
<organism evidence="12 13">
    <name type="scientific">Sporichthya brevicatena</name>
    <dbReference type="NCBI Taxonomy" id="171442"/>
    <lineage>
        <taxon>Bacteria</taxon>
        <taxon>Bacillati</taxon>
        <taxon>Actinomycetota</taxon>
        <taxon>Actinomycetes</taxon>
        <taxon>Sporichthyales</taxon>
        <taxon>Sporichthyaceae</taxon>
        <taxon>Sporichthya</taxon>
    </lineage>
</organism>
<dbReference type="EMBL" id="BAAAHE010000045">
    <property type="protein sequence ID" value="GAA0634064.1"/>
    <property type="molecule type" value="Genomic_DNA"/>
</dbReference>
<dbReference type="InterPro" id="IPR001570">
    <property type="entry name" value="Peptidase_M4_C_domain"/>
</dbReference>
<keyword evidence="9" id="KW-0119">Carbohydrate metabolism</keyword>
<evidence type="ECO:0000256" key="6">
    <source>
        <dbReference type="ARBA" id="ARBA00022833"/>
    </source>
</evidence>
<evidence type="ECO:0000256" key="8">
    <source>
        <dbReference type="ARBA" id="ARBA00023295"/>
    </source>
</evidence>
<dbReference type="InterPro" id="IPR013856">
    <property type="entry name" value="Peptidase_M4_domain"/>
</dbReference>
<evidence type="ECO:0000256" key="4">
    <source>
        <dbReference type="ARBA" id="ARBA00022729"/>
    </source>
</evidence>
<proteinExistence type="inferred from homology"/>
<dbReference type="SUPFAM" id="SSF55486">
    <property type="entry name" value="Metalloproteases ('zincins'), catalytic domain"/>
    <property type="match status" value="1"/>
</dbReference>
<dbReference type="InterPro" id="IPR050728">
    <property type="entry name" value="Zinc_Metalloprotease_M4"/>
</dbReference>
<dbReference type="InterPro" id="IPR011096">
    <property type="entry name" value="FTP_domain"/>
</dbReference>
<evidence type="ECO:0000259" key="11">
    <source>
        <dbReference type="PROSITE" id="PS50853"/>
    </source>
</evidence>
<dbReference type="InterPro" id="IPR023612">
    <property type="entry name" value="Peptidase_M4"/>
</dbReference>
<keyword evidence="5" id="KW-0378">Hydrolase</keyword>
<feature type="domain" description="Fibronectin type-III" evidence="11">
    <location>
        <begin position="765"/>
        <end position="854"/>
    </location>
</feature>
<keyword evidence="13" id="KW-1185">Reference proteome</keyword>
<dbReference type="InterPro" id="IPR027268">
    <property type="entry name" value="Peptidase_M4/M1_CTD_sf"/>
</dbReference>
<evidence type="ECO:0000256" key="2">
    <source>
        <dbReference type="ARBA" id="ARBA00022670"/>
    </source>
</evidence>
<keyword evidence="6" id="KW-0862">Zinc</keyword>
<evidence type="ECO:0000313" key="13">
    <source>
        <dbReference type="Proteomes" id="UP001500957"/>
    </source>
</evidence>
<dbReference type="Gene3D" id="2.60.40.10">
    <property type="entry name" value="Immunoglobulins"/>
    <property type="match status" value="1"/>
</dbReference>
<evidence type="ECO:0000256" key="1">
    <source>
        <dbReference type="ARBA" id="ARBA00009388"/>
    </source>
</evidence>
<keyword evidence="9" id="KW-0624">Polysaccharide degradation</keyword>
<dbReference type="InterPro" id="IPR013783">
    <property type="entry name" value="Ig-like_fold"/>
</dbReference>
<keyword evidence="8" id="KW-0326">Glycosidase</keyword>
<accession>A0ABN1H9M4</accession>
<dbReference type="CDD" id="cd00063">
    <property type="entry name" value="FN3"/>
    <property type="match status" value="1"/>
</dbReference>
<dbReference type="Pfam" id="PF00041">
    <property type="entry name" value="fn3"/>
    <property type="match status" value="1"/>
</dbReference>
<evidence type="ECO:0000256" key="3">
    <source>
        <dbReference type="ARBA" id="ARBA00022723"/>
    </source>
</evidence>
<sequence length="854" mass="90629">MALAAVVAAAGIGIHVADAEPAAPAALVAEGSPASWATQALLQDLTTGPIRVTRDARGLAHLLGTDIGKPIPLPAGISPAADVETQARAHLKRAAALFGLSDVAKELRLIPEVEGFENSFGTDRLVRFQQLRAGLPVLGGELAVVLDPLGALKSVTGELAPTGQNPRPSVSAERARATALAAVLREHPDAHAPAVRASTPELWHLDPVLIGVPDTHHMPTGPVWRMEVSDAGAVREMVLVDARTGTIPLQLDLIMHVNRVVCDRNNQADKSDLGQDCKPTYARAEGQGPKGTPVDVDEAYDYAGATVAFFSKVLGVDLTASLGVDVGDGKRLRSTVRYCPGNTLCSATNGNLFDNAFWNGRGMYYGQGWTRADDIVAHEIAHGVTEKTARLLYLYQSGAINEAMSDIFGELVDLAKPTDDGDTPWVIGEDAPLDQIPVRNMADPRLTLLPPLGQPDRMTAPNYDADLFFVDNGGVHNNSGVGNKAAYLIAVGGSFNGQSITGLGNTKTAVLFFRTLRMLTSGADYADLGGALQQACRNLVGQSGFTAADCTSVDRAVIATEMNKQPPGRAGAPEAGVCPSGTRRVGIVNDGFEKFDKKTWALGDQWSLINDYARSGAFSIYGIEPDRALSSPATLKTKVLIPKGVKPYLRFEHQYRLDHSLGETGVVTQYYDGAVLEYRVNGGSWTSASGQTWENGPTRRIRPDGGSPYVAFGGDSKGYGSSRLDLSFLAGKTVEFRWRVIGDRAIAFDGWTLDDITVYVCGTTKPSDPRNVKVTVKGKAATVKWSPPVYAPAGGVTGYQVVAKVGTKKITKNVKASKRQVKFTKLKSGSYTFTVSARGAGGKGPGAAGKKKIK</sequence>
<keyword evidence="2" id="KW-0645">Protease</keyword>
<keyword evidence="7" id="KW-0482">Metalloprotease</keyword>
<dbReference type="PANTHER" id="PTHR33794:SF1">
    <property type="entry name" value="BACILLOLYSIN"/>
    <property type="match status" value="1"/>
</dbReference>
<evidence type="ECO:0000256" key="9">
    <source>
        <dbReference type="ARBA" id="ARBA00023326"/>
    </source>
</evidence>
<dbReference type="Gene3D" id="3.10.170.10">
    <property type="match status" value="1"/>
</dbReference>
<dbReference type="PANTHER" id="PTHR33794">
    <property type="entry name" value="BACILLOLYSIN"/>
    <property type="match status" value="1"/>
</dbReference>
<dbReference type="Proteomes" id="UP001500957">
    <property type="component" value="Unassembled WGS sequence"/>
</dbReference>
<dbReference type="SMART" id="SM00060">
    <property type="entry name" value="FN3"/>
    <property type="match status" value="1"/>
</dbReference>
<evidence type="ECO:0000256" key="5">
    <source>
        <dbReference type="ARBA" id="ARBA00022801"/>
    </source>
</evidence>
<dbReference type="CDD" id="cd09597">
    <property type="entry name" value="M4_TLP"/>
    <property type="match status" value="1"/>
</dbReference>
<dbReference type="Pfam" id="PF01447">
    <property type="entry name" value="Peptidase_M4"/>
    <property type="match status" value="1"/>
</dbReference>